<dbReference type="InterPro" id="IPR000212">
    <property type="entry name" value="DNA_helicase_UvrD/REP"/>
</dbReference>
<keyword evidence="9" id="KW-0234">DNA repair</keyword>
<feature type="domain" description="UvrD-like helicase ATP-binding" evidence="17">
    <location>
        <begin position="3"/>
        <end position="470"/>
    </location>
</feature>
<gene>
    <name evidence="19" type="ORF">DFP88_102430</name>
</gene>
<organism evidence="19 20">
    <name type="scientific">Pseudoroseicyclus aestuarii</name>
    <dbReference type="NCBI Taxonomy" id="1795041"/>
    <lineage>
        <taxon>Bacteria</taxon>
        <taxon>Pseudomonadati</taxon>
        <taxon>Pseudomonadota</taxon>
        <taxon>Alphaproteobacteria</taxon>
        <taxon>Rhodobacterales</taxon>
        <taxon>Paracoccaceae</taxon>
        <taxon>Pseudoroseicyclus</taxon>
    </lineage>
</organism>
<dbReference type="AlphaFoldDB" id="A0A318T8B5"/>
<dbReference type="GO" id="GO:0043138">
    <property type="term" value="F:3'-5' DNA helicase activity"/>
    <property type="evidence" value="ECO:0007669"/>
    <property type="project" value="UniProtKB-EC"/>
</dbReference>
<evidence type="ECO:0000256" key="2">
    <source>
        <dbReference type="ARBA" id="ARBA00022741"/>
    </source>
</evidence>
<keyword evidence="5 15" id="KW-0347">Helicase</keyword>
<dbReference type="NCBIfam" id="TIGR02784">
    <property type="entry name" value="addA_alphas"/>
    <property type="match status" value="1"/>
</dbReference>
<dbReference type="Pfam" id="PF12705">
    <property type="entry name" value="PDDEXK_1"/>
    <property type="match status" value="1"/>
</dbReference>
<feature type="region of interest" description="Disordered" evidence="16">
    <location>
        <begin position="904"/>
        <end position="923"/>
    </location>
</feature>
<keyword evidence="3" id="KW-0227">DNA damage</keyword>
<dbReference type="GO" id="GO:0005829">
    <property type="term" value="C:cytosol"/>
    <property type="evidence" value="ECO:0007669"/>
    <property type="project" value="TreeGrafter"/>
</dbReference>
<evidence type="ECO:0000256" key="4">
    <source>
        <dbReference type="ARBA" id="ARBA00022801"/>
    </source>
</evidence>
<dbReference type="PANTHER" id="PTHR11070:SF2">
    <property type="entry name" value="ATP-DEPENDENT DNA HELICASE SRS2"/>
    <property type="match status" value="1"/>
</dbReference>
<feature type="region of interest" description="Disordered" evidence="16">
    <location>
        <begin position="928"/>
        <end position="953"/>
    </location>
</feature>
<dbReference type="Gene3D" id="1.10.486.10">
    <property type="entry name" value="PCRA, domain 4"/>
    <property type="match status" value="1"/>
</dbReference>
<dbReference type="InterPro" id="IPR038726">
    <property type="entry name" value="PDDEXK_AddAB-type"/>
</dbReference>
<comment type="catalytic activity">
    <reaction evidence="11">
        <text>Couples ATP hydrolysis with the unwinding of duplex DNA by translocating in the 3'-5' direction.</text>
        <dbReference type="EC" id="5.6.2.4"/>
    </reaction>
</comment>
<dbReference type="Pfam" id="PF00580">
    <property type="entry name" value="UvrD-helicase"/>
    <property type="match status" value="1"/>
</dbReference>
<dbReference type="GO" id="GO:0033202">
    <property type="term" value="C:DNA helicase complex"/>
    <property type="evidence" value="ECO:0007669"/>
    <property type="project" value="TreeGrafter"/>
</dbReference>
<dbReference type="Pfam" id="PF13361">
    <property type="entry name" value="UvrD_C"/>
    <property type="match status" value="1"/>
</dbReference>
<dbReference type="InterPro" id="IPR014017">
    <property type="entry name" value="DNA_helicase_UvrD-like_C"/>
</dbReference>
<proteinExistence type="predicted"/>
<dbReference type="OrthoDB" id="9810135at2"/>
<evidence type="ECO:0000256" key="10">
    <source>
        <dbReference type="ARBA" id="ARBA00023235"/>
    </source>
</evidence>
<protein>
    <recommendedName>
        <fullName evidence="12">DNA 3'-5' helicase</fullName>
        <ecNumber evidence="12">5.6.2.4</ecNumber>
    </recommendedName>
    <alternativeName>
        <fullName evidence="13">DNA 3'-5' helicase II</fullName>
    </alternativeName>
</protein>
<evidence type="ECO:0000259" key="18">
    <source>
        <dbReference type="PROSITE" id="PS51217"/>
    </source>
</evidence>
<keyword evidence="6" id="KW-0269">Exonuclease</keyword>
<dbReference type="Gene3D" id="3.40.50.300">
    <property type="entry name" value="P-loop containing nucleotide triphosphate hydrolases"/>
    <property type="match status" value="4"/>
</dbReference>
<evidence type="ECO:0000256" key="14">
    <source>
        <dbReference type="ARBA" id="ARBA00048988"/>
    </source>
</evidence>
<dbReference type="GO" id="GO:0003677">
    <property type="term" value="F:DNA binding"/>
    <property type="evidence" value="ECO:0007669"/>
    <property type="project" value="UniProtKB-KW"/>
</dbReference>
<dbReference type="PROSITE" id="PS51198">
    <property type="entry name" value="UVRD_HELICASE_ATP_BIND"/>
    <property type="match status" value="1"/>
</dbReference>
<evidence type="ECO:0000256" key="16">
    <source>
        <dbReference type="SAM" id="MobiDB-lite"/>
    </source>
</evidence>
<dbReference type="PANTHER" id="PTHR11070">
    <property type="entry name" value="UVRD / RECB / PCRA DNA HELICASE FAMILY MEMBER"/>
    <property type="match status" value="1"/>
</dbReference>
<evidence type="ECO:0000256" key="7">
    <source>
        <dbReference type="ARBA" id="ARBA00022840"/>
    </source>
</evidence>
<evidence type="ECO:0000256" key="12">
    <source>
        <dbReference type="ARBA" id="ARBA00034808"/>
    </source>
</evidence>
<accession>A0A318T8B5</accession>
<evidence type="ECO:0000259" key="17">
    <source>
        <dbReference type="PROSITE" id="PS51198"/>
    </source>
</evidence>
<dbReference type="GO" id="GO:0004527">
    <property type="term" value="F:exonuclease activity"/>
    <property type="evidence" value="ECO:0007669"/>
    <property type="project" value="UniProtKB-KW"/>
</dbReference>
<comment type="caution">
    <text evidence="19">The sequence shown here is derived from an EMBL/GenBank/DDBJ whole genome shotgun (WGS) entry which is preliminary data.</text>
</comment>
<keyword evidence="1" id="KW-0540">Nuclease</keyword>
<keyword evidence="7 15" id="KW-0067">ATP-binding</keyword>
<dbReference type="InterPro" id="IPR011604">
    <property type="entry name" value="PDDEXK-like_dom_sf"/>
</dbReference>
<evidence type="ECO:0000256" key="13">
    <source>
        <dbReference type="ARBA" id="ARBA00034923"/>
    </source>
</evidence>
<keyword evidence="2 15" id="KW-0547">Nucleotide-binding</keyword>
<evidence type="ECO:0000256" key="1">
    <source>
        <dbReference type="ARBA" id="ARBA00022722"/>
    </source>
</evidence>
<evidence type="ECO:0000256" key="5">
    <source>
        <dbReference type="ARBA" id="ARBA00022806"/>
    </source>
</evidence>
<keyword evidence="10" id="KW-0413">Isomerase</keyword>
<dbReference type="InterPro" id="IPR014151">
    <property type="entry name" value="DNA_helicase_AddA"/>
</dbReference>
<dbReference type="Gene3D" id="3.90.320.10">
    <property type="match status" value="1"/>
</dbReference>
<reference evidence="19 20" key="1">
    <citation type="submission" date="2018-06" db="EMBL/GenBank/DDBJ databases">
        <title>Genomic Encyclopedia of Type Strains, Phase III (KMG-III): the genomes of soil and plant-associated and newly described type strains.</title>
        <authorList>
            <person name="Whitman W."/>
        </authorList>
    </citation>
    <scope>NUCLEOTIDE SEQUENCE [LARGE SCALE GENOMIC DNA]</scope>
    <source>
        <strain evidence="19 20">CECT 9025</strain>
    </source>
</reference>
<dbReference type="InterPro" id="IPR014016">
    <property type="entry name" value="UvrD-like_ATP-bd"/>
</dbReference>
<evidence type="ECO:0000256" key="8">
    <source>
        <dbReference type="ARBA" id="ARBA00023125"/>
    </source>
</evidence>
<dbReference type="InterPro" id="IPR027417">
    <property type="entry name" value="P-loop_NTPase"/>
</dbReference>
<keyword evidence="4 15" id="KW-0378">Hydrolase</keyword>
<dbReference type="GO" id="GO:0000725">
    <property type="term" value="P:recombinational repair"/>
    <property type="evidence" value="ECO:0007669"/>
    <property type="project" value="TreeGrafter"/>
</dbReference>
<comment type="catalytic activity">
    <reaction evidence="14">
        <text>ATP + H2O = ADP + phosphate + H(+)</text>
        <dbReference type="Rhea" id="RHEA:13065"/>
        <dbReference type="ChEBI" id="CHEBI:15377"/>
        <dbReference type="ChEBI" id="CHEBI:15378"/>
        <dbReference type="ChEBI" id="CHEBI:30616"/>
        <dbReference type="ChEBI" id="CHEBI:43474"/>
        <dbReference type="ChEBI" id="CHEBI:456216"/>
        <dbReference type="EC" id="5.6.2.4"/>
    </reaction>
</comment>
<evidence type="ECO:0000313" key="19">
    <source>
        <dbReference type="EMBL" id="PYE84628.1"/>
    </source>
</evidence>
<feature type="binding site" evidence="15">
    <location>
        <begin position="24"/>
        <end position="31"/>
    </location>
    <ligand>
        <name>ATP</name>
        <dbReference type="ChEBI" id="CHEBI:30616"/>
    </ligand>
</feature>
<evidence type="ECO:0000256" key="6">
    <source>
        <dbReference type="ARBA" id="ARBA00022839"/>
    </source>
</evidence>
<dbReference type="GO" id="GO:0005524">
    <property type="term" value="F:ATP binding"/>
    <property type="evidence" value="ECO:0007669"/>
    <property type="project" value="UniProtKB-UniRule"/>
</dbReference>
<dbReference type="SUPFAM" id="SSF52540">
    <property type="entry name" value="P-loop containing nucleoside triphosphate hydrolases"/>
    <property type="match status" value="1"/>
</dbReference>
<evidence type="ECO:0000256" key="15">
    <source>
        <dbReference type="PROSITE-ProRule" id="PRU00560"/>
    </source>
</evidence>
<evidence type="ECO:0000256" key="11">
    <source>
        <dbReference type="ARBA" id="ARBA00034617"/>
    </source>
</evidence>
<evidence type="ECO:0000313" key="20">
    <source>
        <dbReference type="Proteomes" id="UP000248311"/>
    </source>
</evidence>
<sequence>MIRDDATQRQVEAADPAASTWLSANAGSGKTRVLTDRVARLLLDGCDPQNILCLTYTKAAAAEMQNRLFKRLGQWAMMEDAALSSTLEELGAPRPELSRARTLFARAIETPGGLRIQTIHSFCAGLLRRFPLEAGVSPAFREMEDREAQLLRAEVAEEMAEGPEARLLDALAEQATEEDLDGLLAEIAARREVFGAPAAEAALRASLGLGAQDDPQQLLAGIGGPEDRALIARAVPILRTGKATDAKVAERLVRFPADPGLADLALLEDVFLTGASAKEPFSAKIGTLPTKDLRIAHPELVEELDDLMARVQEGRQTRLGLLALERSRALQDFARAFVPAYEAKKLARGLLDFDDLIGKAQALLTDPAVAAWVLFRLDGGIDHILVDEAQDTAPRQWQVIERLAQEFAAGEGAREAARTIFVVGDKKQSIYSFQGADPEGFDRMRDHFGARLAPAGGLNTLDLEYSFRSSEAVLRVVDETFVGPMAEGLGQSVPHLAFKAAMPGRVDLWPPVPATPPEKDEGDWTDPVDRVSERHHAVILAGQIADAILAMKDSETIPEEIGQTGTYRQRPVTEGDVLILVQRRSALFAEIIRACKTRGLQVAGADRLRVGAELAVRDVLSLLRFVALPDDDLALAEALRSPLLGWSEQALYALAQPRPGRLWQALRGAREAHPETLAILDDLRGQADFLRPYDLIERLLVRHDGRRRLLARLGAEAEDGLDALLSQALQYETAEVPSLTGFVEWVVADQLEIKRQAEAQGGRLRVMSVHGAKGLEAPIVILPDTAKRPVQARGRVYLDGAQALWAPSKDAMPDPMLALRDALAEAEERERRRLLYVAMTRAESWLILCAAGETGMGGDSWHAAVADGMGRVGAVPRDFAAGEGLRYEPLGWTHGEMAPVPVPSAPPAFADPGPPPVVAERPAVLSPSDLGGAKVLAGDPGGPAEDEEGEEARARGSLVHLLLEHLPAYPPEERAALGRRLIASLAEAPPEAEALLHDALGLIDAPGLSEAFGPGALAEVAITAAPPEAGGQRLHGVIDRLLVGEARVLAVDFKTNRLVPEGPNQVPAGLLRQMGAYAAMLRQLYPGRRVETALLWTAGPVLMPLPEALVDAALADMPSRG</sequence>
<name>A0A318T8B5_9RHOB</name>
<evidence type="ECO:0000256" key="9">
    <source>
        <dbReference type="ARBA" id="ARBA00023204"/>
    </source>
</evidence>
<dbReference type="Proteomes" id="UP000248311">
    <property type="component" value="Unassembled WGS sequence"/>
</dbReference>
<dbReference type="RefSeq" id="WP_110813705.1">
    <property type="nucleotide sequence ID" value="NZ_QJTE01000002.1"/>
</dbReference>
<dbReference type="EC" id="5.6.2.4" evidence="12"/>
<keyword evidence="8" id="KW-0238">DNA-binding</keyword>
<evidence type="ECO:0000256" key="3">
    <source>
        <dbReference type="ARBA" id="ARBA00022763"/>
    </source>
</evidence>
<feature type="domain" description="UvrD-like helicase C-terminal" evidence="18">
    <location>
        <begin position="491"/>
        <end position="774"/>
    </location>
</feature>
<dbReference type="EMBL" id="QJTE01000002">
    <property type="protein sequence ID" value="PYE84628.1"/>
    <property type="molecule type" value="Genomic_DNA"/>
</dbReference>
<dbReference type="PROSITE" id="PS51217">
    <property type="entry name" value="UVRD_HELICASE_CTER"/>
    <property type="match status" value="1"/>
</dbReference>
<keyword evidence="20" id="KW-1185">Reference proteome</keyword>